<gene>
    <name evidence="2" type="primary">AVEN_56570_1</name>
    <name evidence="2" type="ORF">TNCV_809581</name>
</gene>
<sequence>MCGHISSCGINHVGSSCAMEQEAVLKLLQRSEDNGFRYMTLLSDGDAKTYQYLNTKEVYGPEIKIKKEECINHVSKRLGTSLRKAVKEWRARGVSLGGKSRGSLKEETIKKLSCYYQNAIRSNKGNVEAMKTAIYATLFHSISTDQKPQHFKCPTGKNSWCFFQAALARGEVPGPHVKTPFKETHLAKIMPIYQRLASNELLQSCLRCVTQNANESLHSII</sequence>
<dbReference type="EMBL" id="BMAU01021282">
    <property type="protein sequence ID" value="GFY08525.1"/>
    <property type="molecule type" value="Genomic_DNA"/>
</dbReference>
<reference evidence="2" key="1">
    <citation type="submission" date="2020-08" db="EMBL/GenBank/DDBJ databases">
        <title>Multicomponent nature underlies the extraordinary mechanical properties of spider dragline silk.</title>
        <authorList>
            <person name="Kono N."/>
            <person name="Nakamura H."/>
            <person name="Mori M."/>
            <person name="Yoshida Y."/>
            <person name="Ohtoshi R."/>
            <person name="Malay A.D."/>
            <person name="Moran D.A.P."/>
            <person name="Tomita M."/>
            <person name="Numata K."/>
            <person name="Arakawa K."/>
        </authorList>
    </citation>
    <scope>NUCLEOTIDE SEQUENCE</scope>
</reference>
<dbReference type="Pfam" id="PF20700">
    <property type="entry name" value="Mutator"/>
    <property type="match status" value="1"/>
</dbReference>
<accession>A0A8X6VJQ9</accession>
<dbReference type="Proteomes" id="UP000887159">
    <property type="component" value="Unassembled WGS sequence"/>
</dbReference>
<dbReference type="AlphaFoldDB" id="A0A8X6VJQ9"/>
<organism evidence="2 3">
    <name type="scientific">Trichonephila clavipes</name>
    <name type="common">Golden silk orbweaver</name>
    <name type="synonym">Nephila clavipes</name>
    <dbReference type="NCBI Taxonomy" id="2585209"/>
    <lineage>
        <taxon>Eukaryota</taxon>
        <taxon>Metazoa</taxon>
        <taxon>Ecdysozoa</taxon>
        <taxon>Arthropoda</taxon>
        <taxon>Chelicerata</taxon>
        <taxon>Arachnida</taxon>
        <taxon>Araneae</taxon>
        <taxon>Araneomorphae</taxon>
        <taxon>Entelegynae</taxon>
        <taxon>Araneoidea</taxon>
        <taxon>Nephilidae</taxon>
        <taxon>Trichonephila</taxon>
    </lineage>
</organism>
<evidence type="ECO:0000313" key="2">
    <source>
        <dbReference type="EMBL" id="GFY08525.1"/>
    </source>
</evidence>
<name>A0A8X6VJQ9_TRICX</name>
<protein>
    <recommendedName>
        <fullName evidence="1">Mutator-like transposase domain-containing protein</fullName>
    </recommendedName>
</protein>
<comment type="caution">
    <text evidence="2">The sequence shown here is derived from an EMBL/GenBank/DDBJ whole genome shotgun (WGS) entry which is preliminary data.</text>
</comment>
<dbReference type="InterPro" id="IPR049012">
    <property type="entry name" value="Mutator_transp_dom"/>
</dbReference>
<evidence type="ECO:0000259" key="1">
    <source>
        <dbReference type="Pfam" id="PF20700"/>
    </source>
</evidence>
<keyword evidence="3" id="KW-1185">Reference proteome</keyword>
<feature type="domain" description="Mutator-like transposase" evidence="1">
    <location>
        <begin position="7"/>
        <end position="161"/>
    </location>
</feature>
<evidence type="ECO:0000313" key="3">
    <source>
        <dbReference type="Proteomes" id="UP000887159"/>
    </source>
</evidence>
<proteinExistence type="predicted"/>